<dbReference type="Pfam" id="PF13580">
    <property type="entry name" value="SIS_2"/>
    <property type="match status" value="1"/>
</dbReference>
<dbReference type="PANTHER" id="PTHR30390:SF8">
    <property type="entry name" value="SUGAR ISOMERASE (SIS)"/>
    <property type="match status" value="1"/>
</dbReference>
<dbReference type="AlphaFoldDB" id="A0A0B0EK40"/>
<dbReference type="GO" id="GO:0016853">
    <property type="term" value="F:isomerase activity"/>
    <property type="evidence" value="ECO:0007669"/>
    <property type="project" value="UniProtKB-KW"/>
</dbReference>
<organism evidence="2 3">
    <name type="scientific">Candidatus Scalindua brodae</name>
    <dbReference type="NCBI Taxonomy" id="237368"/>
    <lineage>
        <taxon>Bacteria</taxon>
        <taxon>Pseudomonadati</taxon>
        <taxon>Planctomycetota</taxon>
        <taxon>Candidatus Brocadiia</taxon>
        <taxon>Candidatus Brocadiales</taxon>
        <taxon>Candidatus Scalinduaceae</taxon>
        <taxon>Candidatus Scalindua</taxon>
    </lineage>
</organism>
<dbReference type="CDD" id="cd05006">
    <property type="entry name" value="SIS_GmhA"/>
    <property type="match status" value="1"/>
</dbReference>
<dbReference type="GO" id="GO:0097367">
    <property type="term" value="F:carbohydrate derivative binding"/>
    <property type="evidence" value="ECO:0007669"/>
    <property type="project" value="InterPro"/>
</dbReference>
<keyword evidence="2" id="KW-0413">Isomerase</keyword>
<sequence>MAMLCNSTKSLATSYIKSLKYSLDKLNLDRVDQIVDILWSAYSDDKQVFIMGNGGSASTASHFACDLGKGTIVKGKKRLRVICLNDNMALVTAFSNDISYADVFKEQLINLINPDDVVIAITASGNSSNILKAVEYAEENMAITIGLTGFNGGGLVPIVNECIIVSSENYGQIEDTHLVLGHVISQSIRHRLASDH</sequence>
<accession>A0A0B0EK40</accession>
<evidence type="ECO:0000313" key="2">
    <source>
        <dbReference type="EMBL" id="KHE91503.1"/>
    </source>
</evidence>
<evidence type="ECO:0000313" key="3">
    <source>
        <dbReference type="Proteomes" id="UP000030652"/>
    </source>
</evidence>
<dbReference type="InterPro" id="IPR001347">
    <property type="entry name" value="SIS_dom"/>
</dbReference>
<evidence type="ECO:0000259" key="1">
    <source>
        <dbReference type="PROSITE" id="PS51464"/>
    </source>
</evidence>
<dbReference type="GO" id="GO:1901135">
    <property type="term" value="P:carbohydrate derivative metabolic process"/>
    <property type="evidence" value="ECO:0007669"/>
    <property type="project" value="InterPro"/>
</dbReference>
<dbReference type="eggNOG" id="COG0279">
    <property type="taxonomic scope" value="Bacteria"/>
</dbReference>
<protein>
    <submittedName>
        <fullName evidence="2">Phosphoheptose isomerase</fullName>
        <ecNumber evidence="2">5.-.-.-</ecNumber>
    </submittedName>
</protein>
<dbReference type="InterPro" id="IPR050099">
    <property type="entry name" value="SIS_GmhA/DiaA_subfam"/>
</dbReference>
<reference evidence="2 3" key="1">
    <citation type="submission" date="2014-10" db="EMBL/GenBank/DDBJ databases">
        <title>Draft genome of anammox bacterium scalindua brodae, obtained using differential coverage binning of sequence data from two enrichment reactors.</title>
        <authorList>
            <person name="Speth D.R."/>
            <person name="Russ L."/>
            <person name="Kartal B."/>
            <person name="Op den Camp H.J."/>
            <person name="Dutilh B.E."/>
            <person name="Jetten M.S."/>
        </authorList>
    </citation>
    <scope>NUCLEOTIDE SEQUENCE [LARGE SCALE GENOMIC DNA]</scope>
    <source>
        <strain evidence="2">RU1</strain>
    </source>
</reference>
<dbReference type="InterPro" id="IPR035461">
    <property type="entry name" value="GmhA/DiaA"/>
</dbReference>
<dbReference type="PANTHER" id="PTHR30390">
    <property type="entry name" value="SEDOHEPTULOSE 7-PHOSPHATE ISOMERASE / DNAA INITIATOR-ASSOCIATING FACTOR FOR REPLICATION INITIATION"/>
    <property type="match status" value="1"/>
</dbReference>
<dbReference type="EC" id="5.-.-.-" evidence="2"/>
<gene>
    <name evidence="2" type="primary">gmhA</name>
    <name evidence="2" type="ORF">SCABRO_02713</name>
</gene>
<dbReference type="Proteomes" id="UP000030652">
    <property type="component" value="Unassembled WGS sequence"/>
</dbReference>
<comment type="caution">
    <text evidence="2">The sequence shown here is derived from an EMBL/GenBank/DDBJ whole genome shotgun (WGS) entry which is preliminary data.</text>
</comment>
<dbReference type="InterPro" id="IPR046348">
    <property type="entry name" value="SIS_dom_sf"/>
</dbReference>
<dbReference type="PROSITE" id="PS51464">
    <property type="entry name" value="SIS"/>
    <property type="match status" value="1"/>
</dbReference>
<dbReference type="EMBL" id="JRYO01000193">
    <property type="protein sequence ID" value="KHE91503.1"/>
    <property type="molecule type" value="Genomic_DNA"/>
</dbReference>
<name>A0A0B0EK40_9BACT</name>
<dbReference type="Gene3D" id="3.40.50.10490">
    <property type="entry name" value="Glucose-6-phosphate isomerase like protein, domain 1"/>
    <property type="match status" value="1"/>
</dbReference>
<dbReference type="SUPFAM" id="SSF53697">
    <property type="entry name" value="SIS domain"/>
    <property type="match status" value="1"/>
</dbReference>
<feature type="domain" description="SIS" evidence="1">
    <location>
        <begin position="38"/>
        <end position="194"/>
    </location>
</feature>
<proteinExistence type="predicted"/>